<evidence type="ECO:0000313" key="6">
    <source>
        <dbReference type="EMBL" id="SPO03376.1"/>
    </source>
</evidence>
<feature type="compositionally biased region" description="Basic and acidic residues" evidence="3">
    <location>
        <begin position="1368"/>
        <end position="1392"/>
    </location>
</feature>
<feature type="region of interest" description="Disordered" evidence="3">
    <location>
        <begin position="991"/>
        <end position="1038"/>
    </location>
</feature>
<dbReference type="InterPro" id="IPR008937">
    <property type="entry name" value="Ras-like_GEF"/>
</dbReference>
<feature type="region of interest" description="Disordered" evidence="3">
    <location>
        <begin position="1272"/>
        <end position="1292"/>
    </location>
</feature>
<dbReference type="Gene3D" id="1.20.870.10">
    <property type="entry name" value="Son of sevenless (SoS) protein Chain: S domain 1"/>
    <property type="match status" value="1"/>
</dbReference>
<reference evidence="6" key="1">
    <citation type="submission" date="2018-03" db="EMBL/GenBank/DDBJ databases">
        <authorList>
            <person name="Guldener U."/>
        </authorList>
    </citation>
    <scope>NUCLEOTIDE SEQUENCE</scope>
</reference>
<comment type="caution">
    <text evidence="6">The sequence shown here is derived from an EMBL/GenBank/DDBJ whole genome shotgun (WGS) entry which is preliminary data.</text>
</comment>
<feature type="compositionally biased region" description="Pro residues" evidence="3">
    <location>
        <begin position="940"/>
        <end position="949"/>
    </location>
</feature>
<dbReference type="SMART" id="SM00229">
    <property type="entry name" value="RasGEFN"/>
    <property type="match status" value="1"/>
</dbReference>
<evidence type="ECO:0000256" key="2">
    <source>
        <dbReference type="PROSITE-ProRule" id="PRU00168"/>
    </source>
</evidence>
<evidence type="ECO:0000313" key="7">
    <source>
        <dbReference type="Proteomes" id="UP001187682"/>
    </source>
</evidence>
<dbReference type="Pfam" id="PF00618">
    <property type="entry name" value="RasGEF_N"/>
    <property type="match status" value="1"/>
</dbReference>
<dbReference type="PROSITE" id="PS50009">
    <property type="entry name" value="RASGEF_CAT"/>
    <property type="match status" value="1"/>
</dbReference>
<gene>
    <name evidence="6" type="ORF">DNG_06059</name>
</gene>
<dbReference type="InterPro" id="IPR001895">
    <property type="entry name" value="RASGEF_cat_dom"/>
</dbReference>
<feature type="domain" description="Ras-GEF" evidence="4">
    <location>
        <begin position="1536"/>
        <end position="1785"/>
    </location>
</feature>
<dbReference type="CDD" id="cd06224">
    <property type="entry name" value="REM"/>
    <property type="match status" value="1"/>
</dbReference>
<dbReference type="SMART" id="SM00147">
    <property type="entry name" value="RasGEF"/>
    <property type="match status" value="1"/>
</dbReference>
<dbReference type="PANTHER" id="PTHR23113:SF363">
    <property type="entry name" value="PROTEIN SON OF SEVENLESS"/>
    <property type="match status" value="1"/>
</dbReference>
<keyword evidence="7" id="KW-1185">Reference proteome</keyword>
<dbReference type="InterPro" id="IPR023578">
    <property type="entry name" value="Ras_GEF_dom_sf"/>
</dbReference>
<feature type="region of interest" description="Disordered" evidence="3">
    <location>
        <begin position="1480"/>
        <end position="1520"/>
    </location>
</feature>
<name>A0AAE8SW33_9PEZI</name>
<feature type="region of interest" description="Disordered" evidence="3">
    <location>
        <begin position="1336"/>
        <end position="1456"/>
    </location>
</feature>
<feature type="domain" description="N-terminal Ras-GEF" evidence="5">
    <location>
        <begin position="383"/>
        <end position="510"/>
    </location>
</feature>
<feature type="compositionally biased region" description="Polar residues" evidence="3">
    <location>
        <begin position="1011"/>
        <end position="1020"/>
    </location>
</feature>
<evidence type="ECO:0000256" key="3">
    <source>
        <dbReference type="SAM" id="MobiDB-lite"/>
    </source>
</evidence>
<accession>A0AAE8SW33</accession>
<proteinExistence type="predicted"/>
<feature type="compositionally biased region" description="Basic and acidic residues" evidence="3">
    <location>
        <begin position="733"/>
        <end position="743"/>
    </location>
</feature>
<evidence type="ECO:0000256" key="1">
    <source>
        <dbReference type="ARBA" id="ARBA00022658"/>
    </source>
</evidence>
<feature type="compositionally biased region" description="Basic and acidic residues" evidence="3">
    <location>
        <begin position="93"/>
        <end position="104"/>
    </location>
</feature>
<feature type="compositionally biased region" description="Basic and acidic residues" evidence="3">
    <location>
        <begin position="1219"/>
        <end position="1235"/>
    </location>
</feature>
<feature type="region of interest" description="Disordered" evidence="3">
    <location>
        <begin position="934"/>
        <end position="953"/>
    </location>
</feature>
<feature type="region of interest" description="Disordered" evidence="3">
    <location>
        <begin position="1"/>
        <end position="116"/>
    </location>
</feature>
<dbReference type="Gene3D" id="1.10.840.10">
    <property type="entry name" value="Ras guanine-nucleotide exchange factors catalytic domain"/>
    <property type="match status" value="1"/>
</dbReference>
<dbReference type="PANTHER" id="PTHR23113">
    <property type="entry name" value="GUANINE NUCLEOTIDE EXCHANGE FACTOR"/>
    <property type="match status" value="1"/>
</dbReference>
<feature type="region of interest" description="Disordered" evidence="3">
    <location>
        <begin position="136"/>
        <end position="222"/>
    </location>
</feature>
<dbReference type="GO" id="GO:0007265">
    <property type="term" value="P:Ras protein signal transduction"/>
    <property type="evidence" value="ECO:0007669"/>
    <property type="project" value="TreeGrafter"/>
</dbReference>
<dbReference type="GO" id="GO:0005886">
    <property type="term" value="C:plasma membrane"/>
    <property type="evidence" value="ECO:0007669"/>
    <property type="project" value="TreeGrafter"/>
</dbReference>
<feature type="region of interest" description="Disordered" evidence="3">
    <location>
        <begin position="732"/>
        <end position="751"/>
    </location>
</feature>
<organism evidence="6 7">
    <name type="scientific">Cephalotrichum gorgonifer</name>
    <dbReference type="NCBI Taxonomy" id="2041049"/>
    <lineage>
        <taxon>Eukaryota</taxon>
        <taxon>Fungi</taxon>
        <taxon>Dikarya</taxon>
        <taxon>Ascomycota</taxon>
        <taxon>Pezizomycotina</taxon>
        <taxon>Sordariomycetes</taxon>
        <taxon>Hypocreomycetidae</taxon>
        <taxon>Microascales</taxon>
        <taxon>Microascaceae</taxon>
        <taxon>Cephalotrichum</taxon>
    </lineage>
</organism>
<dbReference type="PROSITE" id="PS50212">
    <property type="entry name" value="RASGEF_NTER"/>
    <property type="match status" value="1"/>
</dbReference>
<protein>
    <submittedName>
        <fullName evidence="6">Related to LTE1 GDP/GTP exchange factor</fullName>
    </submittedName>
</protein>
<dbReference type="InterPro" id="IPR000651">
    <property type="entry name" value="Ras-like_Gua-exchang_fac_N"/>
</dbReference>
<keyword evidence="1 2" id="KW-0344">Guanine-nucleotide releasing factor</keyword>
<dbReference type="SUPFAM" id="SSF48366">
    <property type="entry name" value="Ras GEF"/>
    <property type="match status" value="1"/>
</dbReference>
<feature type="region of interest" description="Disordered" evidence="3">
    <location>
        <begin position="1219"/>
        <end position="1258"/>
    </location>
</feature>
<dbReference type="InterPro" id="IPR036964">
    <property type="entry name" value="RASGEF_cat_dom_sf"/>
</dbReference>
<evidence type="ECO:0000259" key="5">
    <source>
        <dbReference type="PROSITE" id="PS50212"/>
    </source>
</evidence>
<evidence type="ECO:0000259" key="4">
    <source>
        <dbReference type="PROSITE" id="PS50009"/>
    </source>
</evidence>
<sequence length="1788" mass="195930">MEAPEGARPLASHPPISTDLAAGQPPRESEKRTPRSPAQDVRSARNILLAAGREPVAGGRGGRVTRQPSGTARPLVPVNERKSQEESAYTWRIKRDGDGDKTDITPDGGSAGREGRQFTVANVGNNGRIYLRPTIRPAHQRPPQPNFVFPVTPPSTAGLDNLTTDKRQNGNGGSPTEGFGSSWGSSHAPSPAVRIRRMSSTAPQSRRRALSDSTVREAAANDVRELDDGTFKVVISKPAEEPRPKTMEDMEPEKAPVLDINIPSWKMGRPRFTTRGSPMFRDSSYAPTDEFGSSRASFLNKSFPQSSLLVPSRVSSRPPIRLSVPSMQLSSNQPSSSPIPPKLSFPMRGTYLSTHLVIEPDMFDDLTFKPACDDRALVRYSPVSGAVTAATPPRLVAEITSPSFLDYELISDFFLTFRAFLEPADLVRMMFARLRWAIERGDETGMVVRVRTFVALRHWILNYFVDDFVMEYGLRVTFCNLLNDIMDDLHHDDQKRKIHFKILSELKKCWRRICAQYWDGAEFDASLGGDVPIAPGGLAGHPDPDLDPSQWEAPDLALPHLDASGIHEREFGGLPSDAPVVDRPGTPDFHQEMADELARQQQASPTSLMSVDVVSCSFPAKSLRNLQAGANMVHPVPVNPIHAHTGMVAMTPKALVGKRIRPMHKRNGSITDSMRDNSIDRAMFKDAVDVTLPVPYSGSLVRGDLLPPGHAFVDVLPPSALGDAQRETTFLHADPHQSEKERSSASAMSGQGMRRLIGSVRRALSTRDQGMSATQGNFINISPIGPRGATTNRLPGTAIVPQARPRLNGARPPVRIDLLGAEIAEDFKKAVREGAAAEAAAEEAIQRALLRRHSARQSAGGEGGFEYSAAHLDSSFENLPKPSRFRPTSEMAITTGSKSIVIFDETAFDLDMLAMTGALPAVNPSLEAFAETFNTNGGDPTPPTTPPGRPMGTPRRSSFLFNQHMKRASMSSDPLPPFIPDMATLGRDRYTSDRHHSYVPSHTSMDRSTRNDAQPTSTTGPRLWSNRFHNRQKSHKTIPSMSSVLHRRATSFNSGPRTHTIRSFDATTDSGCSVMDGPAVDDPDVSPAPLRVLRRRPGGNLGEARTVRDLKAPLRHSRSVGSLTTYSESLRSSFMQQRDSSGFVDIVSSDFSPENAETFSLGAMAQKANKRHLSLFSTHSSRPAMRPSFEAEARKLAQIPDDTDDEGGPEAALLKLEGRYEKKSSKTTPEPRESSPPDLDTIGMAVGEPPATADDKHEHRDLEIGAGDDRFLHHRHSGVPEPSSDVHGNLLGPNTDARSFLSTEASYSSVPLLERGLSDDGGRLSTQEWANISILRGPDDETPTMTERGDKSYNNSHRPSFELVEETDSVKRVKSEEDITRPDHESEGHSFLDDGSDDGGGSDLSSELSAEDAESDYYGLGGAGPTSPRHGFVLKPSGHDVTSTANAPPSPPMTLGQALQMSPETAYVPQLHEHQLFAANPHLPTPDTTPTTDYRPGSAQDADGMAKGIRGSPKTMSDPEMSRKYSAHLPFILAFDSEILAQQFTLIEKDALNEIDWKELIDMGWKNATNNDSRSWVEFLRNTDDARGVEVVIARFNIMVKWAVSEIVLTQDIEERARCLIKFVHIATHCRRYRNFATMAQVVVALSSQEVARLSRTWALVPPRDLATFRGLEQLVSPTKNFYALRAEMEGGSGAGAWPGCIPFVGIYTHDLLFNAQRPSEIASSPTTAPLVNFERCRCAAAVVKTLLRLLEESAGYDFKPVEGITERCLWMSALTDEEIRAHSERLE</sequence>
<dbReference type="GO" id="GO:0005085">
    <property type="term" value="F:guanyl-nucleotide exchange factor activity"/>
    <property type="evidence" value="ECO:0007669"/>
    <property type="project" value="UniProtKB-KW"/>
</dbReference>
<dbReference type="EMBL" id="ONZQ02000008">
    <property type="protein sequence ID" value="SPO03376.1"/>
    <property type="molecule type" value="Genomic_DNA"/>
</dbReference>
<dbReference type="Pfam" id="PF00617">
    <property type="entry name" value="RasGEF"/>
    <property type="match status" value="1"/>
</dbReference>
<dbReference type="Proteomes" id="UP001187682">
    <property type="component" value="Unassembled WGS sequence"/>
</dbReference>